<proteinExistence type="predicted"/>
<name>A0A090R5H3_9GAMM</name>
<protein>
    <recommendedName>
        <fullName evidence="3">SMP-30/Gluconolactonase/LRE-like region domain-containing protein</fullName>
    </recommendedName>
</protein>
<dbReference type="eggNOG" id="COG3386">
    <property type="taxonomic scope" value="Bacteria"/>
</dbReference>
<organism evidence="1 2">
    <name type="scientific">Photobacterium aphoticum</name>
    <dbReference type="NCBI Taxonomy" id="754436"/>
    <lineage>
        <taxon>Bacteria</taxon>
        <taxon>Pseudomonadati</taxon>
        <taxon>Pseudomonadota</taxon>
        <taxon>Gammaproteobacteria</taxon>
        <taxon>Vibrionales</taxon>
        <taxon>Vibrionaceae</taxon>
        <taxon>Photobacterium</taxon>
    </lineage>
</organism>
<dbReference type="Proteomes" id="UP000029227">
    <property type="component" value="Unassembled WGS sequence"/>
</dbReference>
<dbReference type="EMBL" id="BBMN01000001">
    <property type="protein sequence ID" value="GAL02877.1"/>
    <property type="molecule type" value="Genomic_DNA"/>
</dbReference>
<comment type="caution">
    <text evidence="1">The sequence shown here is derived from an EMBL/GenBank/DDBJ whole genome shotgun (WGS) entry which is preliminary data.</text>
</comment>
<gene>
    <name evidence="1" type="ORF">JCM19237_5770</name>
</gene>
<dbReference type="STRING" id="754436.JCM19237_5770"/>
<reference evidence="1 2" key="1">
    <citation type="journal article" date="2014" name="Genome Announc.">
        <title>Draft Genome Sequences of Two Vibrionaceae Species, Vibrio ponticus C121 and Photobacterium aphoticum C119, Isolated as Coral Reef Microbiota.</title>
        <authorList>
            <person name="Al-saari N."/>
            <person name="Meirelles P.M."/>
            <person name="Mino S."/>
            <person name="Suda W."/>
            <person name="Oshima K."/>
            <person name="Hattori M."/>
            <person name="Ohkuma M."/>
            <person name="Thompson F.L."/>
            <person name="Gomez-Gil B."/>
            <person name="Sawabe T."/>
            <person name="Sawabe T."/>
        </authorList>
    </citation>
    <scope>NUCLEOTIDE SEQUENCE [LARGE SCALE GENOMIC DNA]</scope>
    <source>
        <strain evidence="1 2">JCM 19237</strain>
    </source>
</reference>
<evidence type="ECO:0008006" key="3">
    <source>
        <dbReference type="Google" id="ProtNLM"/>
    </source>
</evidence>
<dbReference type="InterPro" id="IPR011042">
    <property type="entry name" value="6-blade_b-propeller_TolB-like"/>
</dbReference>
<sequence length="351" mass="38641">MQLPNHFNSPSSADMDAQGNIYFSSPNFHNNLLAQSGKPAEWPTIGKITPDNVLSTWYTFSVNDAPKITQQVAPMGIAWGPDGNLYVADMQMWFEGGVGQSRILRINVEDGKAVNVDVVVKDLMFPNALVWRGNTLFVTDTVLATQAKEYTVSGLYAFNLNELTATQPVTVSRYRHGQPRDPHLFERFVTDGTLSFGANGLTIDDHGNLYTGIMEDGTVHKTVLSHENHNLGTTVFAQGMTATDGMKWDKATNAIYITDLFENAVYRIDMQGHLTLLARNGDTDGRNGELDAPSEVIIRGNEIIVMNFDAVFRDVMMTNTKTSTPFTLSVITLPADQTSLSKSESNPKAKP</sequence>
<accession>A0A090R5H3</accession>
<dbReference type="AlphaFoldDB" id="A0A090R5H3"/>
<evidence type="ECO:0000313" key="2">
    <source>
        <dbReference type="Proteomes" id="UP000029227"/>
    </source>
</evidence>
<dbReference type="Gene3D" id="2.120.10.30">
    <property type="entry name" value="TolB, C-terminal domain"/>
    <property type="match status" value="2"/>
</dbReference>
<dbReference type="SUPFAM" id="SSF63829">
    <property type="entry name" value="Calcium-dependent phosphotriesterase"/>
    <property type="match status" value="1"/>
</dbReference>
<evidence type="ECO:0000313" key="1">
    <source>
        <dbReference type="EMBL" id="GAL02877.1"/>
    </source>
</evidence>